<keyword evidence="2" id="KW-1185">Reference proteome</keyword>
<feature type="non-terminal residue" evidence="1">
    <location>
        <position position="260"/>
    </location>
</feature>
<accession>A0A8B6GDY7</accession>
<evidence type="ECO:0000313" key="2">
    <source>
        <dbReference type="Proteomes" id="UP000596742"/>
    </source>
</evidence>
<comment type="caution">
    <text evidence="1">The sequence shown here is derived from an EMBL/GenBank/DDBJ whole genome shotgun (WGS) entry which is preliminary data.</text>
</comment>
<dbReference type="EMBL" id="UYJE01008276">
    <property type="protein sequence ID" value="VDI62528.1"/>
    <property type="molecule type" value="Genomic_DNA"/>
</dbReference>
<dbReference type="AlphaFoldDB" id="A0A8B6GDY7"/>
<dbReference type="Proteomes" id="UP000596742">
    <property type="component" value="Unassembled WGS sequence"/>
</dbReference>
<name>A0A8B6GDY7_MYTGA</name>
<organism evidence="1 2">
    <name type="scientific">Mytilus galloprovincialis</name>
    <name type="common">Mediterranean mussel</name>
    <dbReference type="NCBI Taxonomy" id="29158"/>
    <lineage>
        <taxon>Eukaryota</taxon>
        <taxon>Metazoa</taxon>
        <taxon>Spiralia</taxon>
        <taxon>Lophotrochozoa</taxon>
        <taxon>Mollusca</taxon>
        <taxon>Bivalvia</taxon>
        <taxon>Autobranchia</taxon>
        <taxon>Pteriomorphia</taxon>
        <taxon>Mytilida</taxon>
        <taxon>Mytiloidea</taxon>
        <taxon>Mytilidae</taxon>
        <taxon>Mytilinae</taxon>
        <taxon>Mytilus</taxon>
    </lineage>
</organism>
<gene>
    <name evidence="1" type="ORF">MGAL_10B031731</name>
</gene>
<reference evidence="1" key="1">
    <citation type="submission" date="2018-11" db="EMBL/GenBank/DDBJ databases">
        <authorList>
            <person name="Alioto T."/>
            <person name="Alioto T."/>
        </authorList>
    </citation>
    <scope>NUCLEOTIDE SEQUENCE</scope>
</reference>
<proteinExistence type="predicted"/>
<protein>
    <submittedName>
        <fullName evidence="1">Uncharacterized protein</fullName>
    </submittedName>
</protein>
<evidence type="ECO:0000313" key="1">
    <source>
        <dbReference type="EMBL" id="VDI62528.1"/>
    </source>
</evidence>
<sequence>VGELGLKYMDPSHQQFQCPREHTYELVGHLEQFKSTTTHSSVGELGLKYMDLSHQQFQCPREHTYELVGHSDQLKVQQRTVALSGQEDQGFPFTSVGELGLKYMDLSHQQFQCPREHTYELVGHSDQLKVQQRTVALSGQEDQGLPSTSVGELGLKYMDLSHQQFQCPREHTYELVGHSDQLKVQQRTVALSGQEDQGLPSTSVGELGLKYMDLSHQQFQCPREHTYELVGHSDQLKVQQRTVALSGQEDQGLPSTSVKL</sequence>